<dbReference type="Proteomes" id="UP000276733">
    <property type="component" value="Unassembled WGS sequence"/>
</dbReference>
<protein>
    <submittedName>
        <fullName evidence="2">Four helix bundle protein</fullName>
    </submittedName>
</protein>
<dbReference type="InterPro" id="IPR036583">
    <property type="entry name" value="23S_rRNA_IVS_sf"/>
</dbReference>
<dbReference type="AlphaFoldDB" id="A0A7Z9CBQ8"/>
<name>A0A7Z9CBQ8_CAPOC</name>
<dbReference type="EMBL" id="UYIQ01000001">
    <property type="protein sequence ID" value="VDG81905.1"/>
    <property type="molecule type" value="Genomic_DNA"/>
</dbReference>
<reference evidence="1" key="2">
    <citation type="submission" date="2022-10" db="EMBL/GenBank/DDBJ databases">
        <title>Complete genome sequence of Capnocytophaga ochracea KCOM 2812 isolated from actinomycosis lesion.</title>
        <authorList>
            <person name="Kook J.-K."/>
            <person name="Park S.-N."/>
            <person name="Lim Y.K."/>
        </authorList>
    </citation>
    <scope>NUCLEOTIDE SEQUENCE</scope>
    <source>
        <strain evidence="1">KCOM 28121</strain>
    </source>
</reference>
<dbReference type="PIRSF" id="PIRSF035652">
    <property type="entry name" value="CHP02436"/>
    <property type="match status" value="1"/>
</dbReference>
<dbReference type="PANTHER" id="PTHR38471:SF2">
    <property type="entry name" value="FOUR HELIX BUNDLE PROTEIN"/>
    <property type="match status" value="1"/>
</dbReference>
<dbReference type="PANTHER" id="PTHR38471">
    <property type="entry name" value="FOUR HELIX BUNDLE PROTEIN"/>
    <property type="match status" value="1"/>
</dbReference>
<reference evidence="2 3" key="1">
    <citation type="submission" date="2018-11" db="EMBL/GenBank/DDBJ databases">
        <authorList>
            <consortium name="Pathogen Informatics"/>
        </authorList>
    </citation>
    <scope>NUCLEOTIDE SEQUENCE [LARGE SCALE GENOMIC DNA]</scope>
    <source>
        <strain evidence="2 3">NCTC11458</strain>
    </source>
</reference>
<dbReference type="NCBIfam" id="TIGR02436">
    <property type="entry name" value="four helix bundle protein"/>
    <property type="match status" value="1"/>
</dbReference>
<dbReference type="Proteomes" id="UP001163262">
    <property type="component" value="Chromosome"/>
</dbReference>
<evidence type="ECO:0000313" key="3">
    <source>
        <dbReference type="Proteomes" id="UP000276733"/>
    </source>
</evidence>
<accession>A0A7Z9CBQ8</accession>
<dbReference type="InterPro" id="IPR012657">
    <property type="entry name" value="23S_rRNA-intervening_sequence"/>
</dbReference>
<proteinExistence type="predicted"/>
<dbReference type="RefSeq" id="WP_009420544.1">
    <property type="nucleotide sequence ID" value="NZ_CP110228.1"/>
</dbReference>
<organism evidence="2 3">
    <name type="scientific">Capnocytophaga ochracea</name>
    <dbReference type="NCBI Taxonomy" id="1018"/>
    <lineage>
        <taxon>Bacteria</taxon>
        <taxon>Pseudomonadati</taxon>
        <taxon>Bacteroidota</taxon>
        <taxon>Flavobacteriia</taxon>
        <taxon>Flavobacteriales</taxon>
        <taxon>Flavobacteriaceae</taxon>
        <taxon>Capnocytophaga</taxon>
    </lineage>
</organism>
<evidence type="ECO:0000313" key="1">
    <source>
        <dbReference type="EMBL" id="UZD39871.1"/>
    </source>
</evidence>
<dbReference type="Gene3D" id="1.20.1440.60">
    <property type="entry name" value="23S rRNA-intervening sequence"/>
    <property type="match status" value="1"/>
</dbReference>
<evidence type="ECO:0000313" key="2">
    <source>
        <dbReference type="EMBL" id="VDG81905.1"/>
    </source>
</evidence>
<gene>
    <name evidence="2" type="ORF">NCTC11458_01200</name>
    <name evidence="1" type="ORF">OL231_06670</name>
</gene>
<dbReference type="SUPFAM" id="SSF158446">
    <property type="entry name" value="IVS-encoded protein-like"/>
    <property type="match status" value="1"/>
</dbReference>
<dbReference type="EMBL" id="CP110230">
    <property type="protein sequence ID" value="UZD39871.1"/>
    <property type="molecule type" value="Genomic_DNA"/>
</dbReference>
<sequence length="125" mass="14585">MKNNIVKEKSFDFAIRIVKLTRILQEDKREFVISKQLLRCATSVGACVRESEHAESDSDFIHKLQIGLKEANETEYWLDLLYATQYLNEKEYESIIANCKEILKLLISIIKTKKENTKKESSNKN</sequence>
<dbReference type="Pfam" id="PF05635">
    <property type="entry name" value="23S_rRNA_IVP"/>
    <property type="match status" value="1"/>
</dbReference>